<dbReference type="AlphaFoldDB" id="A0A8D8SFS8"/>
<accession>A0A8D8SFS8</accession>
<organism evidence="2">
    <name type="scientific">Cacopsylla melanoneura</name>
    <dbReference type="NCBI Taxonomy" id="428564"/>
    <lineage>
        <taxon>Eukaryota</taxon>
        <taxon>Metazoa</taxon>
        <taxon>Ecdysozoa</taxon>
        <taxon>Arthropoda</taxon>
        <taxon>Hexapoda</taxon>
        <taxon>Insecta</taxon>
        <taxon>Pterygota</taxon>
        <taxon>Neoptera</taxon>
        <taxon>Paraneoptera</taxon>
        <taxon>Hemiptera</taxon>
        <taxon>Sternorrhyncha</taxon>
        <taxon>Psylloidea</taxon>
        <taxon>Psyllidae</taxon>
        <taxon>Psyllinae</taxon>
        <taxon>Cacopsylla</taxon>
    </lineage>
</organism>
<dbReference type="EMBL" id="HBUF01219866">
    <property type="protein sequence ID" value="CAG6668935.1"/>
    <property type="molecule type" value="Transcribed_RNA"/>
</dbReference>
<evidence type="ECO:0000313" key="2">
    <source>
        <dbReference type="EMBL" id="CAG6668933.1"/>
    </source>
</evidence>
<reference evidence="2" key="1">
    <citation type="submission" date="2021-05" db="EMBL/GenBank/DDBJ databases">
        <authorList>
            <person name="Alioto T."/>
            <person name="Alioto T."/>
            <person name="Gomez Garrido J."/>
        </authorList>
    </citation>
    <scope>NUCLEOTIDE SEQUENCE</scope>
</reference>
<sequence length="102" mass="12036">MKEIYELVRINQLRASQVQAKYYNKHHDVKVEYEIGDLVLRRNFKLSSAAQNYSAKLAPTYVGPFRIVEKLSHVIYVLEDDHGRRTTYHIKDMRPYYSGSIT</sequence>
<dbReference type="EMBL" id="HBUF01219864">
    <property type="protein sequence ID" value="CAG6668931.1"/>
    <property type="molecule type" value="Transcribed_RNA"/>
</dbReference>
<protein>
    <recommendedName>
        <fullName evidence="1">Tf2-1-like SH3-like domain-containing protein</fullName>
    </recommendedName>
</protein>
<dbReference type="EMBL" id="HBUF01219868">
    <property type="protein sequence ID" value="CAG6668939.1"/>
    <property type="molecule type" value="Transcribed_RNA"/>
</dbReference>
<proteinExistence type="predicted"/>
<dbReference type="Pfam" id="PF24626">
    <property type="entry name" value="SH3_Tf2-1"/>
    <property type="match status" value="1"/>
</dbReference>
<dbReference type="EMBL" id="HBUF01219865">
    <property type="protein sequence ID" value="CAG6668933.1"/>
    <property type="molecule type" value="Transcribed_RNA"/>
</dbReference>
<evidence type="ECO:0000259" key="1">
    <source>
        <dbReference type="Pfam" id="PF24626"/>
    </source>
</evidence>
<dbReference type="InterPro" id="IPR056924">
    <property type="entry name" value="SH3_Tf2-1"/>
</dbReference>
<dbReference type="EMBL" id="HBUF01219863">
    <property type="protein sequence ID" value="CAG6668929.1"/>
    <property type="molecule type" value="Transcribed_RNA"/>
</dbReference>
<dbReference type="EMBL" id="HBUF01219869">
    <property type="protein sequence ID" value="CAG6668941.1"/>
    <property type="molecule type" value="Transcribed_RNA"/>
</dbReference>
<name>A0A8D8SFS8_9HEMI</name>
<dbReference type="EMBL" id="HBUF01219867">
    <property type="protein sequence ID" value="CAG6668937.1"/>
    <property type="molecule type" value="Transcribed_RNA"/>
</dbReference>
<feature type="domain" description="Tf2-1-like SH3-like" evidence="1">
    <location>
        <begin position="36"/>
        <end position="96"/>
    </location>
</feature>